<evidence type="ECO:0000256" key="3">
    <source>
        <dbReference type="ARBA" id="ARBA00023163"/>
    </source>
</evidence>
<feature type="region of interest" description="Disordered" evidence="5">
    <location>
        <begin position="118"/>
        <end position="171"/>
    </location>
</feature>
<reference evidence="6" key="1">
    <citation type="submission" date="2025-08" db="UniProtKB">
        <authorList>
            <consortium name="Ensembl"/>
        </authorList>
    </citation>
    <scope>IDENTIFICATION</scope>
</reference>
<feature type="region of interest" description="Disordered" evidence="5">
    <location>
        <begin position="285"/>
        <end position="323"/>
    </location>
</feature>
<dbReference type="PANTHER" id="PTHR12694:SF9">
    <property type="entry name" value="TFIIA-ALPHA AND BETA-LIKE FACTOR"/>
    <property type="match status" value="1"/>
</dbReference>
<dbReference type="AlphaFoldDB" id="A0A3Q2ZCL1"/>
<proteinExistence type="inferred from homology"/>
<dbReference type="GeneTree" id="ENSGT00940000163055"/>
<dbReference type="FunFam" id="2.30.18.10:FF:000002">
    <property type="entry name" value="Transcription initiation factor IIA subunit 1"/>
    <property type="match status" value="1"/>
</dbReference>
<reference evidence="6" key="2">
    <citation type="submission" date="2025-09" db="UniProtKB">
        <authorList>
            <consortium name="Ensembl"/>
        </authorList>
    </citation>
    <scope>IDENTIFICATION</scope>
</reference>
<dbReference type="SUPFAM" id="SSF50784">
    <property type="entry name" value="Transcription factor IIA (TFIIA), beta-barrel domain"/>
    <property type="match status" value="1"/>
</dbReference>
<dbReference type="InterPro" id="IPR004855">
    <property type="entry name" value="TFIIA_asu/bsu"/>
</dbReference>
<dbReference type="STRING" id="109280.ENSHCOP00000023928"/>
<dbReference type="OMA" id="EDYDEEC"/>
<keyword evidence="7" id="KW-1185">Reference proteome</keyword>
<evidence type="ECO:0000256" key="1">
    <source>
        <dbReference type="ARBA" id="ARBA00004123"/>
    </source>
</evidence>
<dbReference type="Ensembl" id="ENSHCOT00000016653.1">
    <property type="protein sequence ID" value="ENSHCOP00000023928.1"/>
    <property type="gene ID" value="ENSHCOG00000012837.1"/>
</dbReference>
<feature type="compositionally biased region" description="Low complexity" evidence="5">
    <location>
        <begin position="148"/>
        <end position="171"/>
    </location>
</feature>
<dbReference type="CDD" id="cd07976">
    <property type="entry name" value="TFIIA_alpha_beta_like"/>
    <property type="match status" value="1"/>
</dbReference>
<comment type="similarity">
    <text evidence="2">Belongs to the TFIIA subunit 1 family.</text>
</comment>
<dbReference type="SMART" id="SM01371">
    <property type="entry name" value="TFIIA"/>
    <property type="match status" value="1"/>
</dbReference>
<evidence type="ECO:0000256" key="2">
    <source>
        <dbReference type="ARBA" id="ARBA00010059"/>
    </source>
</evidence>
<keyword evidence="3" id="KW-0804">Transcription</keyword>
<organism evidence="6 7">
    <name type="scientific">Hippocampus comes</name>
    <name type="common">Tiger tail seahorse</name>
    <dbReference type="NCBI Taxonomy" id="109280"/>
    <lineage>
        <taxon>Eukaryota</taxon>
        <taxon>Metazoa</taxon>
        <taxon>Chordata</taxon>
        <taxon>Craniata</taxon>
        <taxon>Vertebrata</taxon>
        <taxon>Euteleostomi</taxon>
        <taxon>Actinopterygii</taxon>
        <taxon>Neopterygii</taxon>
        <taxon>Teleostei</taxon>
        <taxon>Neoteleostei</taxon>
        <taxon>Acanthomorphata</taxon>
        <taxon>Syngnathiaria</taxon>
        <taxon>Syngnathiformes</taxon>
        <taxon>Syngnathoidei</taxon>
        <taxon>Syngnathidae</taxon>
        <taxon>Hippocampus</taxon>
    </lineage>
</organism>
<dbReference type="PANTHER" id="PTHR12694">
    <property type="entry name" value="TRANSCRIPTION INITIATION FACTOR IIA SUBUNIT 1"/>
    <property type="match status" value="1"/>
</dbReference>
<evidence type="ECO:0000313" key="7">
    <source>
        <dbReference type="Proteomes" id="UP000264820"/>
    </source>
</evidence>
<feature type="compositionally biased region" description="Low complexity" evidence="5">
    <location>
        <begin position="285"/>
        <end position="298"/>
    </location>
</feature>
<dbReference type="Gene3D" id="2.30.18.10">
    <property type="entry name" value="Transcription factor IIA (TFIIA), beta-barrel domain"/>
    <property type="match status" value="1"/>
</dbReference>
<dbReference type="GO" id="GO:0006367">
    <property type="term" value="P:transcription initiation at RNA polymerase II promoter"/>
    <property type="evidence" value="ECO:0007669"/>
    <property type="project" value="InterPro"/>
</dbReference>
<dbReference type="GO" id="GO:0005672">
    <property type="term" value="C:transcription factor TFIIA complex"/>
    <property type="evidence" value="ECO:0007669"/>
    <property type="project" value="InterPro"/>
</dbReference>
<dbReference type="Proteomes" id="UP000264820">
    <property type="component" value="Unplaced"/>
</dbReference>
<name>A0A3Q2ZCL1_HIPCM</name>
<accession>A0A3Q2ZCL1</accession>
<keyword evidence="4" id="KW-0539">Nucleus</keyword>
<dbReference type="InterPro" id="IPR009088">
    <property type="entry name" value="TFIIA_b-brl"/>
</dbReference>
<dbReference type="Pfam" id="PF03153">
    <property type="entry name" value="TFIIA"/>
    <property type="match status" value="2"/>
</dbReference>
<evidence type="ECO:0000313" key="6">
    <source>
        <dbReference type="Ensembl" id="ENSHCOP00000023928.1"/>
    </source>
</evidence>
<evidence type="ECO:0000256" key="4">
    <source>
        <dbReference type="ARBA" id="ARBA00023242"/>
    </source>
</evidence>
<comment type="subcellular location">
    <subcellularLocation>
        <location evidence="1">Nucleus</location>
    </subcellularLocation>
</comment>
<feature type="compositionally biased region" description="Acidic residues" evidence="5">
    <location>
        <begin position="299"/>
        <end position="323"/>
    </location>
</feature>
<protein>
    <submittedName>
        <fullName evidence="6">General transcription factor IIA, 1-like</fullName>
    </submittedName>
</protein>
<dbReference type="Gene3D" id="1.10.287.100">
    <property type="match status" value="1"/>
</dbReference>
<evidence type="ECO:0000256" key="5">
    <source>
        <dbReference type="SAM" id="MobiDB-lite"/>
    </source>
</evidence>
<sequence>MRELFLDEGLEDCVLDDLRHLWETKMMESKAMDDFRKNNSDSPNFVLQLPPNYSRNDAEHAAPVVIPASQNIHSFPVQNNSETLATFSLPAGLSYPVQIPAGVTLQTATGQLYKTVTERIEPPVPPPASSQPTERLPREPSPVPVPTLVDSLPPLDSFSLPSQESSLPQQDPMPEYPQFEIGSEEVLTDTPQFKSSDIDDILKVVIEEEREKAARARNLAHAKFYDQPQSVLGLDLDYNYNALSDIVQLDGAADNSDLEEEDVSLEENDFLGMINAEALKALQEGGVSSDGNSSSSSSDSEEAEELDQVEDEDPLNSGDDVFEQDIPDLFDSENIIVCQYDKIHRSKNRWKFHLKDGVMSYGGRDYVFSKAIGEAEW</sequence>